<gene>
    <name evidence="1" type="ORF">EV182_006950</name>
</gene>
<evidence type="ECO:0000313" key="1">
    <source>
        <dbReference type="EMBL" id="KAJ1677065.1"/>
    </source>
</evidence>
<name>A0ACC1HNV0_9FUNG</name>
<sequence>MTRRVRLSKALFGWTIEVWNTPDSKILGMYGVDSLVFLRMLRLMCKLFLFMALTGILVITPLKVFLNSSSGGDSGSKQQDDNNTHSIWGYLTITALWSDHPLWVQLLFAYLYSGAVYVIFGRFMYEVLGLRWNCWPKIRQDLSARSVMLTGISSDMASKDDVADYFEKYIGGVESVEIVPDVDALARLIHLRARLLETLEARISWLVGDPCPAPQYDPVRIKAEIMSCEGSLRAVLAP</sequence>
<dbReference type="Proteomes" id="UP001145114">
    <property type="component" value="Unassembled WGS sequence"/>
</dbReference>
<keyword evidence="2" id="KW-1185">Reference proteome</keyword>
<organism evidence="1 2">
    <name type="scientific">Spiromyces aspiralis</name>
    <dbReference type="NCBI Taxonomy" id="68401"/>
    <lineage>
        <taxon>Eukaryota</taxon>
        <taxon>Fungi</taxon>
        <taxon>Fungi incertae sedis</taxon>
        <taxon>Zoopagomycota</taxon>
        <taxon>Kickxellomycotina</taxon>
        <taxon>Kickxellomycetes</taxon>
        <taxon>Kickxellales</taxon>
        <taxon>Kickxellaceae</taxon>
        <taxon>Spiromyces</taxon>
    </lineage>
</organism>
<accession>A0ACC1HNV0</accession>
<comment type="caution">
    <text evidence="1">The sequence shown here is derived from an EMBL/GenBank/DDBJ whole genome shotgun (WGS) entry which is preliminary data.</text>
</comment>
<feature type="non-terminal residue" evidence="1">
    <location>
        <position position="238"/>
    </location>
</feature>
<proteinExistence type="predicted"/>
<protein>
    <submittedName>
        <fullName evidence="1">Uncharacterized protein</fullName>
    </submittedName>
</protein>
<evidence type="ECO:0000313" key="2">
    <source>
        <dbReference type="Proteomes" id="UP001145114"/>
    </source>
</evidence>
<dbReference type="EMBL" id="JAMZIH010003043">
    <property type="protein sequence ID" value="KAJ1677065.1"/>
    <property type="molecule type" value="Genomic_DNA"/>
</dbReference>
<reference evidence="1" key="1">
    <citation type="submission" date="2022-06" db="EMBL/GenBank/DDBJ databases">
        <title>Phylogenomic reconstructions and comparative analyses of Kickxellomycotina fungi.</title>
        <authorList>
            <person name="Reynolds N.K."/>
            <person name="Stajich J.E."/>
            <person name="Barry K."/>
            <person name="Grigoriev I.V."/>
            <person name="Crous P."/>
            <person name="Smith M.E."/>
        </authorList>
    </citation>
    <scope>NUCLEOTIDE SEQUENCE</scope>
    <source>
        <strain evidence="1">RSA 2271</strain>
    </source>
</reference>